<dbReference type="RefSeq" id="WP_164356605.1">
    <property type="nucleotide sequence ID" value="NZ_JAABNT010000054.1"/>
</dbReference>
<dbReference type="AlphaFoldDB" id="A0A6P0CKX6"/>
<keyword evidence="2" id="KW-1185">Reference proteome</keyword>
<gene>
    <name evidence="1" type="ORF">GV827_22880</name>
</gene>
<comment type="caution">
    <text evidence="1">The sequence shown here is derived from an EMBL/GenBank/DDBJ whole genome shotgun (WGS) entry which is preliminary data.</text>
</comment>
<evidence type="ECO:0000313" key="2">
    <source>
        <dbReference type="Proteomes" id="UP000468591"/>
    </source>
</evidence>
<proteinExistence type="predicted"/>
<reference evidence="1 2" key="1">
    <citation type="submission" date="2020-01" db="EMBL/GenBank/DDBJ databases">
        <title>Sulfitobacter sediminilitoris sp. nov., isolated from a tidal flat.</title>
        <authorList>
            <person name="Park S."/>
            <person name="Yoon J.-H."/>
        </authorList>
    </citation>
    <scope>NUCLEOTIDE SEQUENCE [LARGE SCALE GENOMIC DNA]</scope>
    <source>
        <strain evidence="1 2">JBTF-M27</strain>
    </source>
</reference>
<evidence type="ECO:0000313" key="1">
    <source>
        <dbReference type="EMBL" id="NEK25213.1"/>
    </source>
</evidence>
<name>A0A6P0CKX6_9RHOB</name>
<protein>
    <submittedName>
        <fullName evidence="1">Uncharacterized protein</fullName>
    </submittedName>
</protein>
<organism evidence="1 2">
    <name type="scientific">Sulfitobacter sediminilitoris</name>
    <dbReference type="NCBI Taxonomy" id="2698830"/>
    <lineage>
        <taxon>Bacteria</taxon>
        <taxon>Pseudomonadati</taxon>
        <taxon>Pseudomonadota</taxon>
        <taxon>Alphaproteobacteria</taxon>
        <taxon>Rhodobacterales</taxon>
        <taxon>Roseobacteraceae</taxon>
        <taxon>Sulfitobacter</taxon>
    </lineage>
</organism>
<dbReference type="Proteomes" id="UP000468591">
    <property type="component" value="Unassembled WGS sequence"/>
</dbReference>
<sequence length="70" mass="8134">MTLTFPVFKLPTMKWMFRGTIAKPATDVTPEHETAYAERAFLRELLTRNPEGIQSDLGLMAMMTQYPRHF</sequence>
<accession>A0A6P0CKX6</accession>
<dbReference type="EMBL" id="JAABNT010000054">
    <property type="protein sequence ID" value="NEK25213.1"/>
    <property type="molecule type" value="Genomic_DNA"/>
</dbReference>